<accession>A0A1H5XCG9</accession>
<evidence type="ECO:0000256" key="5">
    <source>
        <dbReference type="ARBA" id="ARBA00022505"/>
    </source>
</evidence>
<keyword evidence="4" id="KW-0004">4Fe-4S</keyword>
<name>A0A1H5XCG9_9CLOT</name>
<feature type="domain" description="Molybdopterin oxidoreductase" evidence="10">
    <location>
        <begin position="1"/>
        <end position="330"/>
    </location>
</feature>
<evidence type="ECO:0000256" key="2">
    <source>
        <dbReference type="ARBA" id="ARBA00001966"/>
    </source>
</evidence>
<dbReference type="SUPFAM" id="SSF50692">
    <property type="entry name" value="ADC-like"/>
    <property type="match status" value="1"/>
</dbReference>
<keyword evidence="13" id="KW-1185">Reference proteome</keyword>
<comment type="similarity">
    <text evidence="3">In the C-terminal section; belongs to the prokaryotic molybdopterin-containing oxidoreductase family.</text>
</comment>
<dbReference type="InterPro" id="IPR006478">
    <property type="entry name" value="Formate_DH_asu"/>
</dbReference>
<evidence type="ECO:0000256" key="8">
    <source>
        <dbReference type="ARBA" id="ARBA00023004"/>
    </source>
</evidence>
<feature type="domain" description="Molybdopterin dinucleotide-binding" evidence="11">
    <location>
        <begin position="413"/>
        <end position="519"/>
    </location>
</feature>
<keyword evidence="7" id="KW-0560">Oxidoreductase</keyword>
<dbReference type="PROSITE" id="PS00490">
    <property type="entry name" value="MOLYBDOPTERIN_PROK_2"/>
    <property type="match status" value="1"/>
</dbReference>
<dbReference type="InterPro" id="IPR041925">
    <property type="entry name" value="CT_Formate-Dh_H"/>
</dbReference>
<keyword evidence="5" id="KW-0500">Molybdenum</keyword>
<dbReference type="CDD" id="cd02790">
    <property type="entry name" value="MopB_CT_Formate-Dh_H"/>
    <property type="match status" value="1"/>
</dbReference>
<dbReference type="EMBL" id="FNUK01000028">
    <property type="protein sequence ID" value="SEG08906.1"/>
    <property type="molecule type" value="Genomic_DNA"/>
</dbReference>
<proteinExistence type="inferred from homology"/>
<protein>
    <submittedName>
        <fullName evidence="12">Formate dehydrogenase, alpha subunit</fullName>
    </submittedName>
</protein>
<evidence type="ECO:0000313" key="12">
    <source>
        <dbReference type="EMBL" id="SEG08906.1"/>
    </source>
</evidence>
<sequence>MTNSIAEIEDAEVIFIIGSNTTENHPVIGTFVKRAKNKGAKIIVADPREIELAKLSDVFMQLKPGTNVALLNAMMNVIIEENLQDEEFIKERCENYDELKEVVKDYTPEKAEVITGVKADLIREAARIYAKADKACILYAMGVTQHATGTENVYSIANLAMLCGKLGKESCGVNPLRGQNNVQGACDMGGLPDVFPGYQKVHIKENVEKFEKAWGVKLSDKPGLTVSEMFHEAIKGKLKALYIMGENPVISDPDTKHVIEALEKLEFLVVQDIFLTETAQYADVVLPAASFAEKDGTFTNTERRVQRVRKAINNVGQSKADWEIIVDIMNRMGYKCSYKSARDIFDELAKVTPQYAGIDYDRIENEGIQWPCPTKDHPGTKILHKDKFARGKGLFKPTKYRTSAEQPDDEYPFILTTGRILYHYHTMTMTGKNEGLMKIAGESYVEINPMDAKKYGISDGDLVEVTSRRGSVRVKAKITDVVNEGVVFMPFHYADGSANVLTNTAYDEVTKEPELKVCAVRIKKA</sequence>
<dbReference type="PROSITE" id="PS00932">
    <property type="entry name" value="MOLYBDOPTERIN_PROK_3"/>
    <property type="match status" value="1"/>
</dbReference>
<keyword evidence="8" id="KW-0408">Iron</keyword>
<dbReference type="GO" id="GO:0022904">
    <property type="term" value="P:respiratory electron transport chain"/>
    <property type="evidence" value="ECO:0007669"/>
    <property type="project" value="TreeGrafter"/>
</dbReference>
<dbReference type="InterPro" id="IPR006656">
    <property type="entry name" value="Mopterin_OxRdtase"/>
</dbReference>
<dbReference type="SUPFAM" id="SSF53706">
    <property type="entry name" value="Formate dehydrogenase/DMSO reductase, domains 1-3"/>
    <property type="match status" value="1"/>
</dbReference>
<organism evidence="12 13">
    <name type="scientific">Caloramator fervidus</name>
    <dbReference type="NCBI Taxonomy" id="29344"/>
    <lineage>
        <taxon>Bacteria</taxon>
        <taxon>Bacillati</taxon>
        <taxon>Bacillota</taxon>
        <taxon>Clostridia</taxon>
        <taxon>Eubacteriales</taxon>
        <taxon>Clostridiaceae</taxon>
        <taxon>Caloramator</taxon>
    </lineage>
</organism>
<evidence type="ECO:0000256" key="6">
    <source>
        <dbReference type="ARBA" id="ARBA00022723"/>
    </source>
</evidence>
<evidence type="ECO:0000256" key="7">
    <source>
        <dbReference type="ARBA" id="ARBA00023002"/>
    </source>
</evidence>
<dbReference type="GO" id="GO:0003954">
    <property type="term" value="F:NADH dehydrogenase activity"/>
    <property type="evidence" value="ECO:0007669"/>
    <property type="project" value="TreeGrafter"/>
</dbReference>
<gene>
    <name evidence="12" type="ORF">SAMN05660865_01711</name>
</gene>
<dbReference type="Proteomes" id="UP000242850">
    <property type="component" value="Unassembled WGS sequence"/>
</dbReference>
<dbReference type="Gene3D" id="3.40.50.740">
    <property type="match status" value="1"/>
</dbReference>
<comment type="cofactor">
    <cofactor evidence="2">
        <name>[4Fe-4S] cluster</name>
        <dbReference type="ChEBI" id="CHEBI:49883"/>
    </cofactor>
</comment>
<dbReference type="Gene3D" id="2.40.40.20">
    <property type="match status" value="1"/>
</dbReference>
<dbReference type="GO" id="GO:0051539">
    <property type="term" value="F:4 iron, 4 sulfur cluster binding"/>
    <property type="evidence" value="ECO:0007669"/>
    <property type="project" value="UniProtKB-KW"/>
</dbReference>
<dbReference type="InterPro" id="IPR009010">
    <property type="entry name" value="Asp_de-COase-like_dom_sf"/>
</dbReference>
<dbReference type="GO" id="GO:0046872">
    <property type="term" value="F:metal ion binding"/>
    <property type="evidence" value="ECO:0007669"/>
    <property type="project" value="UniProtKB-KW"/>
</dbReference>
<evidence type="ECO:0000259" key="10">
    <source>
        <dbReference type="Pfam" id="PF00384"/>
    </source>
</evidence>
<dbReference type="CDD" id="cd02753">
    <property type="entry name" value="MopB_Formate-Dh-H"/>
    <property type="match status" value="1"/>
</dbReference>
<dbReference type="Pfam" id="PF01568">
    <property type="entry name" value="Molydop_binding"/>
    <property type="match status" value="1"/>
</dbReference>
<evidence type="ECO:0000313" key="13">
    <source>
        <dbReference type="Proteomes" id="UP000242850"/>
    </source>
</evidence>
<dbReference type="FunFam" id="3.40.228.10:FF:000002">
    <property type="entry name" value="Formate dehydrogenase subunit alpha"/>
    <property type="match status" value="1"/>
</dbReference>
<evidence type="ECO:0000256" key="3">
    <source>
        <dbReference type="ARBA" id="ARBA00007023"/>
    </source>
</evidence>
<evidence type="ECO:0000256" key="4">
    <source>
        <dbReference type="ARBA" id="ARBA00022485"/>
    </source>
</evidence>
<dbReference type="Gene3D" id="3.40.228.10">
    <property type="entry name" value="Dimethylsulfoxide Reductase, domain 2"/>
    <property type="match status" value="1"/>
</dbReference>
<evidence type="ECO:0000256" key="9">
    <source>
        <dbReference type="ARBA" id="ARBA00023014"/>
    </source>
</evidence>
<dbReference type="GO" id="GO:0043546">
    <property type="term" value="F:molybdopterin cofactor binding"/>
    <property type="evidence" value="ECO:0007669"/>
    <property type="project" value="InterPro"/>
</dbReference>
<dbReference type="InterPro" id="IPR006657">
    <property type="entry name" value="MoPterin_dinucl-bd_dom"/>
</dbReference>
<keyword evidence="9" id="KW-0411">Iron-sulfur</keyword>
<dbReference type="FunFam" id="2.40.40.20:FF:000005">
    <property type="entry name" value="Periplasmic nitrate reductase"/>
    <property type="match status" value="1"/>
</dbReference>
<dbReference type="InterPro" id="IPR050123">
    <property type="entry name" value="Prok_molybdopt-oxidoreductase"/>
</dbReference>
<reference evidence="13" key="1">
    <citation type="submission" date="2016-10" db="EMBL/GenBank/DDBJ databases">
        <authorList>
            <person name="Varghese N."/>
            <person name="Submissions S."/>
        </authorList>
    </citation>
    <scope>NUCLEOTIDE SEQUENCE [LARGE SCALE GENOMIC DNA]</scope>
    <source>
        <strain evidence="13">DSM 5463</strain>
    </source>
</reference>
<keyword evidence="6" id="KW-0479">Metal-binding</keyword>
<dbReference type="PANTHER" id="PTHR43105:SF14">
    <property type="entry name" value="FORMATE DEHYDROGENASE H"/>
    <property type="match status" value="1"/>
</dbReference>
<dbReference type="NCBIfam" id="TIGR01591">
    <property type="entry name" value="Fdh-alpha"/>
    <property type="match status" value="1"/>
</dbReference>
<dbReference type="InterPro" id="IPR041924">
    <property type="entry name" value="Formate_Dh-H_N"/>
</dbReference>
<dbReference type="Pfam" id="PF00384">
    <property type="entry name" value="Molybdopterin"/>
    <property type="match status" value="1"/>
</dbReference>
<dbReference type="PANTHER" id="PTHR43105">
    <property type="entry name" value="RESPIRATORY NITRATE REDUCTASE"/>
    <property type="match status" value="1"/>
</dbReference>
<dbReference type="GO" id="GO:0015942">
    <property type="term" value="P:formate metabolic process"/>
    <property type="evidence" value="ECO:0007669"/>
    <property type="project" value="InterPro"/>
</dbReference>
<dbReference type="InterPro" id="IPR006655">
    <property type="entry name" value="Mopterin_OxRdtase_prok_CS"/>
</dbReference>
<dbReference type="GO" id="GO:0008863">
    <property type="term" value="F:formate dehydrogenase (NAD+) activity"/>
    <property type="evidence" value="ECO:0007669"/>
    <property type="project" value="InterPro"/>
</dbReference>
<evidence type="ECO:0000259" key="11">
    <source>
        <dbReference type="Pfam" id="PF01568"/>
    </source>
</evidence>
<comment type="cofactor">
    <cofactor evidence="1">
        <name>Mo-bis(molybdopterin guanine dinucleotide)</name>
        <dbReference type="ChEBI" id="CHEBI:60539"/>
    </cofactor>
</comment>
<dbReference type="AlphaFoldDB" id="A0A1H5XCG9"/>
<dbReference type="GO" id="GO:0016020">
    <property type="term" value="C:membrane"/>
    <property type="evidence" value="ECO:0007669"/>
    <property type="project" value="TreeGrafter"/>
</dbReference>
<evidence type="ECO:0000256" key="1">
    <source>
        <dbReference type="ARBA" id="ARBA00001942"/>
    </source>
</evidence>